<evidence type="ECO:0000313" key="6">
    <source>
        <dbReference type="Proteomes" id="UP000824262"/>
    </source>
</evidence>
<dbReference type="EMBL" id="DVGA01000080">
    <property type="protein sequence ID" value="HIQ79135.1"/>
    <property type="molecule type" value="Genomic_DNA"/>
</dbReference>
<dbReference type="GO" id="GO:0003684">
    <property type="term" value="F:damaged DNA binding"/>
    <property type="evidence" value="ECO:0007669"/>
    <property type="project" value="InterPro"/>
</dbReference>
<keyword evidence="2" id="KW-0963">Cytoplasm</keyword>
<evidence type="ECO:0000256" key="2">
    <source>
        <dbReference type="HAMAP-Rule" id="MF_01113"/>
    </source>
</evidence>
<keyword evidence="2" id="KW-0460">Magnesium</keyword>
<sequence length="411" mass="45543">MDRVILHSDINSCYANIELLFAPELRGRPMAVGGDAERRHGIVLSKTEEAKRAGVKTGMALWEARRACPDLIVLPPRFDRYIYFTREVQKIYADYTDRREPFGLDESWLDLTGCVAVRDGVSAAQEIRRRVKRELGLTVSIGVSWNKVFAKLGSDYKKPDAVTAIGRENYRELVWPMPVSELLFVGRATSKRLRELGIATIGDLAEADAELLRLRLGKAGLALHESAAGRENSPVRRAGDDPPPKSVGNGTTPPRDMCSLCDALPVLTSIAESVGRRLRSLGLLAGNITLELRSDTLEWRSHGAQLPHPTDCDMEILSVALELLGESHRWPNALRSVAIRAGELCSAALPEQMDVFTDYAGRDAQRRLDAAIDRLRSRFGRESVLRGAVFADRAMAAPPDQEEYSFVRKLA</sequence>
<keyword evidence="2" id="KW-0235">DNA replication</keyword>
<dbReference type="GO" id="GO:0006281">
    <property type="term" value="P:DNA repair"/>
    <property type="evidence" value="ECO:0007669"/>
    <property type="project" value="UniProtKB-UniRule"/>
</dbReference>
<dbReference type="GO" id="GO:0006261">
    <property type="term" value="P:DNA-templated DNA replication"/>
    <property type="evidence" value="ECO:0007669"/>
    <property type="project" value="UniProtKB-UniRule"/>
</dbReference>
<dbReference type="InterPro" id="IPR043502">
    <property type="entry name" value="DNA/RNA_pol_sf"/>
</dbReference>
<proteinExistence type="inferred from homology"/>
<keyword evidence="2" id="KW-0808">Transferase</keyword>
<name>A0A9D0ZEY1_9FIRM</name>
<dbReference type="Pfam" id="PF11799">
    <property type="entry name" value="IMS_C"/>
    <property type="match status" value="1"/>
</dbReference>
<dbReference type="Proteomes" id="UP000824262">
    <property type="component" value="Unassembled WGS sequence"/>
</dbReference>
<feature type="domain" description="UmuC" evidence="4">
    <location>
        <begin position="5"/>
        <end position="186"/>
    </location>
</feature>
<keyword evidence="2" id="KW-0548">Nucleotidyltransferase</keyword>
<dbReference type="Gene3D" id="3.30.70.270">
    <property type="match status" value="1"/>
</dbReference>
<feature type="active site" evidence="2">
    <location>
        <position position="106"/>
    </location>
</feature>
<dbReference type="PROSITE" id="PS50173">
    <property type="entry name" value="UMUC"/>
    <property type="match status" value="1"/>
</dbReference>
<dbReference type="EC" id="2.7.7.7" evidence="2"/>
<accession>A0A9D0ZEY1</accession>
<comment type="function">
    <text evidence="2">Poorly processive, error-prone DNA polymerase involved in untargeted mutagenesis. Copies undamaged DNA at stalled replication forks, which arise in vivo from mismatched or misaligned primer ends. These misaligned primers can be extended by PolIV. Exhibits no 3'-5' exonuclease (proofreading) activity. May be involved in translesional synthesis, in conjunction with the beta clamp from PolIII.</text>
</comment>
<dbReference type="InterPro" id="IPR036775">
    <property type="entry name" value="DNA_pol_Y-fam_lit_finger_sf"/>
</dbReference>
<dbReference type="InterPro" id="IPR017961">
    <property type="entry name" value="DNA_pol_Y-fam_little_finger"/>
</dbReference>
<dbReference type="SUPFAM" id="SSF56672">
    <property type="entry name" value="DNA/RNA polymerases"/>
    <property type="match status" value="1"/>
</dbReference>
<keyword evidence="2" id="KW-0227">DNA damage</keyword>
<dbReference type="InterPro" id="IPR001126">
    <property type="entry name" value="UmuC"/>
</dbReference>
<reference evidence="5" key="1">
    <citation type="submission" date="2020-10" db="EMBL/GenBank/DDBJ databases">
        <authorList>
            <person name="Gilroy R."/>
        </authorList>
    </citation>
    <scope>NUCLEOTIDE SEQUENCE</scope>
    <source>
        <strain evidence="5">ChiBcolR7-354</strain>
    </source>
</reference>
<dbReference type="Gene3D" id="1.10.150.20">
    <property type="entry name" value="5' to 3' exonuclease, C-terminal subdomain"/>
    <property type="match status" value="1"/>
</dbReference>
<dbReference type="GO" id="GO:0009432">
    <property type="term" value="P:SOS response"/>
    <property type="evidence" value="ECO:0007669"/>
    <property type="project" value="TreeGrafter"/>
</dbReference>
<dbReference type="InterPro" id="IPR043128">
    <property type="entry name" value="Rev_trsase/Diguanyl_cyclase"/>
</dbReference>
<protein>
    <recommendedName>
        <fullName evidence="2">DNA polymerase IV</fullName>
        <shortName evidence="2">Pol IV</shortName>
        <ecNumber evidence="2">2.7.7.7</ecNumber>
    </recommendedName>
</protein>
<dbReference type="GO" id="GO:0003887">
    <property type="term" value="F:DNA-directed DNA polymerase activity"/>
    <property type="evidence" value="ECO:0007669"/>
    <property type="project" value="UniProtKB-UniRule"/>
</dbReference>
<comment type="subcellular location">
    <subcellularLocation>
        <location evidence="2">Cytoplasm</location>
    </subcellularLocation>
</comment>
<feature type="binding site" evidence="2">
    <location>
        <position position="9"/>
    </location>
    <ligand>
        <name>Mg(2+)</name>
        <dbReference type="ChEBI" id="CHEBI:18420"/>
    </ligand>
</feature>
<dbReference type="PANTHER" id="PTHR11076">
    <property type="entry name" value="DNA REPAIR POLYMERASE UMUC / TRANSFERASE FAMILY MEMBER"/>
    <property type="match status" value="1"/>
</dbReference>
<comment type="catalytic activity">
    <reaction evidence="2">
        <text>DNA(n) + a 2'-deoxyribonucleoside 5'-triphosphate = DNA(n+1) + diphosphate</text>
        <dbReference type="Rhea" id="RHEA:22508"/>
        <dbReference type="Rhea" id="RHEA-COMP:17339"/>
        <dbReference type="Rhea" id="RHEA-COMP:17340"/>
        <dbReference type="ChEBI" id="CHEBI:33019"/>
        <dbReference type="ChEBI" id="CHEBI:61560"/>
        <dbReference type="ChEBI" id="CHEBI:173112"/>
        <dbReference type="EC" id="2.7.7.7"/>
    </reaction>
</comment>
<comment type="similarity">
    <text evidence="1 2">Belongs to the DNA polymerase type-Y family.</text>
</comment>
<feature type="region of interest" description="Disordered" evidence="3">
    <location>
        <begin position="227"/>
        <end position="254"/>
    </location>
</feature>
<comment type="cofactor">
    <cofactor evidence="2">
        <name>Mg(2+)</name>
        <dbReference type="ChEBI" id="CHEBI:18420"/>
    </cofactor>
    <text evidence="2">Binds 2 magnesium ions per subunit.</text>
</comment>
<dbReference type="SUPFAM" id="SSF100879">
    <property type="entry name" value="Lesion bypass DNA polymerase (Y-family), little finger domain"/>
    <property type="match status" value="1"/>
</dbReference>
<reference evidence="5" key="2">
    <citation type="journal article" date="2021" name="PeerJ">
        <title>Extensive microbial diversity within the chicken gut microbiome revealed by metagenomics and culture.</title>
        <authorList>
            <person name="Gilroy R."/>
            <person name="Ravi A."/>
            <person name="Getino M."/>
            <person name="Pursley I."/>
            <person name="Horton D.L."/>
            <person name="Alikhan N.F."/>
            <person name="Baker D."/>
            <person name="Gharbi K."/>
            <person name="Hall N."/>
            <person name="Watson M."/>
            <person name="Adriaenssens E.M."/>
            <person name="Foster-Nyarko E."/>
            <person name="Jarju S."/>
            <person name="Secka A."/>
            <person name="Antonio M."/>
            <person name="Oren A."/>
            <person name="Chaudhuri R.R."/>
            <person name="La Ragione R."/>
            <person name="Hildebrand F."/>
            <person name="Pallen M.J."/>
        </authorList>
    </citation>
    <scope>NUCLEOTIDE SEQUENCE</scope>
    <source>
        <strain evidence="5">ChiBcolR7-354</strain>
    </source>
</reference>
<feature type="binding site" evidence="2">
    <location>
        <position position="105"/>
    </location>
    <ligand>
        <name>Mg(2+)</name>
        <dbReference type="ChEBI" id="CHEBI:18420"/>
    </ligand>
</feature>
<dbReference type="PANTHER" id="PTHR11076:SF33">
    <property type="entry name" value="DNA POLYMERASE KAPPA"/>
    <property type="match status" value="1"/>
</dbReference>
<gene>
    <name evidence="2" type="primary">dinB</name>
    <name evidence="5" type="ORF">IAB77_07745</name>
</gene>
<organism evidence="5 6">
    <name type="scientific">Candidatus Scatomorpha intestinavium</name>
    <dbReference type="NCBI Taxonomy" id="2840922"/>
    <lineage>
        <taxon>Bacteria</taxon>
        <taxon>Bacillati</taxon>
        <taxon>Bacillota</taxon>
        <taxon>Clostridia</taxon>
        <taxon>Eubacteriales</taxon>
        <taxon>Candidatus Scatomorpha</taxon>
    </lineage>
</organism>
<dbReference type="Pfam" id="PF00817">
    <property type="entry name" value="IMS"/>
    <property type="match status" value="1"/>
</dbReference>
<dbReference type="GO" id="GO:0042276">
    <property type="term" value="P:error-prone translesion synthesis"/>
    <property type="evidence" value="ECO:0007669"/>
    <property type="project" value="TreeGrafter"/>
</dbReference>
<evidence type="ECO:0000256" key="1">
    <source>
        <dbReference type="ARBA" id="ARBA00010945"/>
    </source>
</evidence>
<comment type="caution">
    <text evidence="5">The sequence shown here is derived from an EMBL/GenBank/DDBJ whole genome shotgun (WGS) entry which is preliminary data.</text>
</comment>
<dbReference type="CDD" id="cd03586">
    <property type="entry name" value="PolY_Pol_IV_kappa"/>
    <property type="match status" value="1"/>
</dbReference>
<evidence type="ECO:0000256" key="3">
    <source>
        <dbReference type="SAM" id="MobiDB-lite"/>
    </source>
</evidence>
<evidence type="ECO:0000313" key="5">
    <source>
        <dbReference type="EMBL" id="HIQ79135.1"/>
    </source>
</evidence>
<dbReference type="Gene3D" id="3.40.1170.60">
    <property type="match status" value="1"/>
</dbReference>
<feature type="site" description="Substrate discrimination" evidence="2">
    <location>
        <position position="14"/>
    </location>
</feature>
<keyword evidence="2" id="KW-0479">Metal-binding</keyword>
<keyword evidence="2" id="KW-0239">DNA-directed DNA polymerase</keyword>
<keyword evidence="2" id="KW-0234">DNA repair</keyword>
<comment type="subunit">
    <text evidence="2">Monomer.</text>
</comment>
<dbReference type="InterPro" id="IPR050116">
    <property type="entry name" value="DNA_polymerase-Y"/>
</dbReference>
<dbReference type="HAMAP" id="MF_01113">
    <property type="entry name" value="DNApol_IV"/>
    <property type="match status" value="1"/>
</dbReference>
<keyword evidence="2" id="KW-0238">DNA-binding</keyword>
<dbReference type="AlphaFoldDB" id="A0A9D0ZEY1"/>
<dbReference type="GO" id="GO:0005829">
    <property type="term" value="C:cytosol"/>
    <property type="evidence" value="ECO:0007669"/>
    <property type="project" value="TreeGrafter"/>
</dbReference>
<keyword evidence="2" id="KW-0515">Mutator protein</keyword>
<dbReference type="InterPro" id="IPR022880">
    <property type="entry name" value="DNApol_IV"/>
</dbReference>
<evidence type="ECO:0000259" key="4">
    <source>
        <dbReference type="PROSITE" id="PS50173"/>
    </source>
</evidence>
<dbReference type="Gene3D" id="3.30.1490.100">
    <property type="entry name" value="DNA polymerase, Y-family, little finger domain"/>
    <property type="match status" value="1"/>
</dbReference>
<dbReference type="GO" id="GO:0000287">
    <property type="term" value="F:magnesium ion binding"/>
    <property type="evidence" value="ECO:0007669"/>
    <property type="project" value="UniProtKB-UniRule"/>
</dbReference>
<feature type="compositionally biased region" description="Basic and acidic residues" evidence="3">
    <location>
        <begin position="233"/>
        <end position="243"/>
    </location>
</feature>